<dbReference type="AlphaFoldDB" id="L8GII1"/>
<dbReference type="PROSITE" id="PS51359">
    <property type="entry name" value="COX5B_2"/>
    <property type="match status" value="1"/>
</dbReference>
<dbReference type="GO" id="GO:0045277">
    <property type="term" value="C:respiratory chain complex IV"/>
    <property type="evidence" value="ECO:0007669"/>
    <property type="project" value="InterPro"/>
</dbReference>
<dbReference type="RefSeq" id="XP_004334908.1">
    <property type="nucleotide sequence ID" value="XM_004334860.1"/>
</dbReference>
<dbReference type="InterPro" id="IPR036972">
    <property type="entry name" value="Cyt_c_oxidase_su5b_sf"/>
</dbReference>
<evidence type="ECO:0000313" key="4">
    <source>
        <dbReference type="Proteomes" id="UP000011083"/>
    </source>
</evidence>
<reference evidence="3 4" key="1">
    <citation type="journal article" date="2013" name="Genome Biol.">
        <title>Genome of Acanthamoeba castellanii highlights extensive lateral gene transfer and early evolution of tyrosine kinase signaling.</title>
        <authorList>
            <person name="Clarke M."/>
            <person name="Lohan A.J."/>
            <person name="Liu B."/>
            <person name="Lagkouvardos I."/>
            <person name="Roy S."/>
            <person name="Zafar N."/>
            <person name="Bertelli C."/>
            <person name="Schilde C."/>
            <person name="Kianianmomeni A."/>
            <person name="Burglin T.R."/>
            <person name="Frech C."/>
            <person name="Turcotte B."/>
            <person name="Kopec K.O."/>
            <person name="Synnott J.M."/>
            <person name="Choo C."/>
            <person name="Paponov I."/>
            <person name="Finkler A."/>
            <person name="Soon Heng Tan C."/>
            <person name="Hutchins A.P."/>
            <person name="Weinmeier T."/>
            <person name="Rattei T."/>
            <person name="Chu J.S."/>
            <person name="Gimenez G."/>
            <person name="Irimia M."/>
            <person name="Rigden D.J."/>
            <person name="Fitzpatrick D.A."/>
            <person name="Lorenzo-Morales J."/>
            <person name="Bateman A."/>
            <person name="Chiu C.H."/>
            <person name="Tang P."/>
            <person name="Hegemann P."/>
            <person name="Fromm H."/>
            <person name="Raoult D."/>
            <person name="Greub G."/>
            <person name="Miranda-Saavedra D."/>
            <person name="Chen N."/>
            <person name="Nash P."/>
            <person name="Ginger M.L."/>
            <person name="Horn M."/>
            <person name="Schaap P."/>
            <person name="Caler L."/>
            <person name="Loftus B."/>
        </authorList>
    </citation>
    <scope>NUCLEOTIDE SEQUENCE [LARGE SCALE GENOMIC DNA]</scope>
    <source>
        <strain evidence="3 4">Neff</strain>
    </source>
</reference>
<evidence type="ECO:0000256" key="2">
    <source>
        <dbReference type="ARBA" id="ARBA00022833"/>
    </source>
</evidence>
<dbReference type="InterPro" id="IPR002124">
    <property type="entry name" value="Cyt_c_oxidase_su5b"/>
</dbReference>
<dbReference type="STRING" id="1257118.L8GII1"/>
<proteinExistence type="predicted"/>
<dbReference type="PANTHER" id="PTHR10122">
    <property type="entry name" value="CYTOCHROME C OXIDASE SUBUNIT 5B, MITOCHONDRIAL"/>
    <property type="match status" value="1"/>
</dbReference>
<sequence length="161" mass="17896">MSRILRRGALSNTSATLNATAFAARRSFAASALRLASLKEPATSLDVESQDDTDARHTGMERLEKVPWTKLYEGDAILTGKFGTLEEPTIVHSWFPSRIVGCQGSADHPHDILWHEVRRGRDTVCLECGQVFRLRPNLFHQLSEVEADLFPPTEAKESAAH</sequence>
<accession>L8GII1</accession>
<evidence type="ECO:0000256" key="1">
    <source>
        <dbReference type="ARBA" id="ARBA00022723"/>
    </source>
</evidence>
<evidence type="ECO:0000313" key="3">
    <source>
        <dbReference type="EMBL" id="ELR12895.1"/>
    </source>
</evidence>
<dbReference type="OrthoDB" id="10249250at2759"/>
<dbReference type="KEGG" id="acan:ACA1_095250"/>
<dbReference type="Pfam" id="PF01215">
    <property type="entry name" value="COX5B"/>
    <property type="match status" value="1"/>
</dbReference>
<dbReference type="Gene3D" id="2.60.11.10">
    <property type="entry name" value="Cytochrome c oxidase, subunit Vb"/>
    <property type="match status" value="1"/>
</dbReference>
<keyword evidence="4" id="KW-1185">Reference proteome</keyword>
<dbReference type="GO" id="GO:0006123">
    <property type="term" value="P:mitochondrial electron transport, cytochrome c to oxygen"/>
    <property type="evidence" value="ECO:0007669"/>
    <property type="project" value="InterPro"/>
</dbReference>
<keyword evidence="1" id="KW-0479">Metal-binding</keyword>
<keyword evidence="2" id="KW-0862">Zinc</keyword>
<dbReference type="EMBL" id="KB008103">
    <property type="protein sequence ID" value="ELR12895.1"/>
    <property type="molecule type" value="Genomic_DNA"/>
</dbReference>
<protein>
    <submittedName>
        <fullName evidence="3">Cytochrome c oxidase</fullName>
    </submittedName>
</protein>
<dbReference type="SUPFAM" id="SSF57802">
    <property type="entry name" value="Rubredoxin-like"/>
    <property type="match status" value="1"/>
</dbReference>
<name>L8GII1_ACACF</name>
<dbReference type="GeneID" id="14913584"/>
<organism evidence="3 4">
    <name type="scientific">Acanthamoeba castellanii (strain ATCC 30010 / Neff)</name>
    <dbReference type="NCBI Taxonomy" id="1257118"/>
    <lineage>
        <taxon>Eukaryota</taxon>
        <taxon>Amoebozoa</taxon>
        <taxon>Discosea</taxon>
        <taxon>Longamoebia</taxon>
        <taxon>Centramoebida</taxon>
        <taxon>Acanthamoebidae</taxon>
        <taxon>Acanthamoeba</taxon>
    </lineage>
</organism>
<dbReference type="GO" id="GO:0046872">
    <property type="term" value="F:metal ion binding"/>
    <property type="evidence" value="ECO:0007669"/>
    <property type="project" value="UniProtKB-KW"/>
</dbReference>
<dbReference type="VEuPathDB" id="AmoebaDB:ACA1_095250"/>
<dbReference type="PANTHER" id="PTHR10122:SF0">
    <property type="entry name" value="CYTOCHROME C OXIDASE SUBUNIT 5B, ISOFORM A-RELATED"/>
    <property type="match status" value="1"/>
</dbReference>
<gene>
    <name evidence="3" type="ORF">ACA1_095250</name>
</gene>
<dbReference type="GO" id="GO:0005740">
    <property type="term" value="C:mitochondrial envelope"/>
    <property type="evidence" value="ECO:0007669"/>
    <property type="project" value="InterPro"/>
</dbReference>
<dbReference type="Proteomes" id="UP000011083">
    <property type="component" value="Unassembled WGS sequence"/>
</dbReference>